<feature type="compositionally biased region" description="Low complexity" evidence="1">
    <location>
        <begin position="164"/>
        <end position="176"/>
    </location>
</feature>
<feature type="region of interest" description="Disordered" evidence="1">
    <location>
        <begin position="194"/>
        <end position="264"/>
    </location>
</feature>
<feature type="compositionally biased region" description="Basic and acidic residues" evidence="1">
    <location>
        <begin position="139"/>
        <end position="163"/>
    </location>
</feature>
<keyword evidence="2" id="KW-0472">Membrane</keyword>
<dbReference type="Proteomes" id="UP000516018">
    <property type="component" value="Chromosome"/>
</dbReference>
<evidence type="ECO:0000256" key="1">
    <source>
        <dbReference type="SAM" id="MobiDB-lite"/>
    </source>
</evidence>
<organism evidence="3 4">
    <name type="scientific">Agrilutibacter terrestris</name>
    <dbReference type="NCBI Taxonomy" id="2865112"/>
    <lineage>
        <taxon>Bacteria</taxon>
        <taxon>Pseudomonadati</taxon>
        <taxon>Pseudomonadota</taxon>
        <taxon>Gammaproteobacteria</taxon>
        <taxon>Lysobacterales</taxon>
        <taxon>Lysobacteraceae</taxon>
        <taxon>Agrilutibacter</taxon>
    </lineage>
</organism>
<feature type="compositionally biased region" description="Low complexity" evidence="1">
    <location>
        <begin position="206"/>
        <end position="242"/>
    </location>
</feature>
<gene>
    <name evidence="3" type="ORF">H8B22_01700</name>
</gene>
<protein>
    <submittedName>
        <fullName evidence="3">Uncharacterized protein</fullName>
    </submittedName>
</protein>
<keyword evidence="2" id="KW-1133">Transmembrane helix</keyword>
<name>A0A7H0FY70_9GAMM</name>
<feature type="region of interest" description="Disordered" evidence="1">
    <location>
        <begin position="116"/>
        <end position="176"/>
    </location>
</feature>
<proteinExistence type="predicted"/>
<accession>A0A7H0FY70</accession>
<feature type="compositionally biased region" description="Low complexity" evidence="1">
    <location>
        <begin position="121"/>
        <end position="138"/>
    </location>
</feature>
<reference evidence="3 4" key="1">
    <citation type="submission" date="2020-08" db="EMBL/GenBank/DDBJ databases">
        <title>Lysobacter sp. II4 sp. nov., isolated from soil.</title>
        <authorList>
            <person name="Woo C.Y."/>
            <person name="Kim J."/>
        </authorList>
    </citation>
    <scope>NUCLEOTIDE SEQUENCE [LARGE SCALE GENOMIC DNA]</scope>
    <source>
        <strain evidence="3 4">II4</strain>
    </source>
</reference>
<keyword evidence="4" id="KW-1185">Reference proteome</keyword>
<evidence type="ECO:0000313" key="3">
    <source>
        <dbReference type="EMBL" id="QNP40986.1"/>
    </source>
</evidence>
<evidence type="ECO:0000313" key="4">
    <source>
        <dbReference type="Proteomes" id="UP000516018"/>
    </source>
</evidence>
<sequence>MTTRPDHHEPLDADERDLAARLGRAGPIEGPSPALDARILAAAHAAAATHKPGRHGRMAWLGLPPAMITGVGVAAAAVLALGLVWQLRPQYGRTVTHAEGDAGEEVIIFAEPASAPRAQRANPPALPDAASADAPSRQARAEAADRVDAARAMAERAASERAAAEQAASQRAASTAATAAQRQAQAAKAAMQAAAAPLEAPREADAPASDAAANTGFAPEPSAATPASARKSHATYTTAARATAERYERAPTMASAPPPPPAPAAVAATAEAESATLDRIEVTGSRIRADTDWSQVPIRDDAKLAAAEWLERIRARRDGDDIDNARASLRLFRREHPRVRIPDDLQALLAAEAAR</sequence>
<keyword evidence="2" id="KW-0812">Transmembrane</keyword>
<dbReference type="RefSeq" id="WP_187712424.1">
    <property type="nucleotide sequence ID" value="NZ_CP060820.1"/>
</dbReference>
<feature type="transmembrane region" description="Helical" evidence="2">
    <location>
        <begin position="60"/>
        <end position="85"/>
    </location>
</feature>
<dbReference type="EMBL" id="CP060820">
    <property type="protein sequence ID" value="QNP40986.1"/>
    <property type="molecule type" value="Genomic_DNA"/>
</dbReference>
<dbReference type="KEGG" id="lsx:H8B22_01700"/>
<dbReference type="AlphaFoldDB" id="A0A7H0FY70"/>
<evidence type="ECO:0000256" key="2">
    <source>
        <dbReference type="SAM" id="Phobius"/>
    </source>
</evidence>